<comment type="caution">
    <text evidence="13">The sequence shown here is derived from an EMBL/GenBank/DDBJ whole genome shotgun (WGS) entry which is preliminary data.</text>
</comment>
<dbReference type="SUPFAM" id="SSF55874">
    <property type="entry name" value="ATPase domain of HSP90 chaperone/DNA topoisomerase II/histidine kinase"/>
    <property type="match status" value="1"/>
</dbReference>
<dbReference type="RefSeq" id="WP_154322631.1">
    <property type="nucleotide sequence ID" value="NZ_CAMAAA010000001.1"/>
</dbReference>
<evidence type="ECO:0000256" key="1">
    <source>
        <dbReference type="ARBA" id="ARBA00000085"/>
    </source>
</evidence>
<dbReference type="Pfam" id="PF02518">
    <property type="entry name" value="HATPase_c"/>
    <property type="match status" value="1"/>
</dbReference>
<feature type="transmembrane region" description="Helical" evidence="11">
    <location>
        <begin position="12"/>
        <end position="30"/>
    </location>
</feature>
<feature type="domain" description="Histidine kinase" evidence="12">
    <location>
        <begin position="126"/>
        <end position="331"/>
    </location>
</feature>
<evidence type="ECO:0000256" key="11">
    <source>
        <dbReference type="SAM" id="Phobius"/>
    </source>
</evidence>
<dbReference type="GO" id="GO:0000155">
    <property type="term" value="F:phosphorelay sensor kinase activity"/>
    <property type="evidence" value="ECO:0007669"/>
    <property type="project" value="InterPro"/>
</dbReference>
<dbReference type="EC" id="2.7.13.3" evidence="3"/>
<dbReference type="EMBL" id="VUMB01000003">
    <property type="protein sequence ID" value="MSS39121.1"/>
    <property type="molecule type" value="Genomic_DNA"/>
</dbReference>
<dbReference type="GO" id="GO:0016036">
    <property type="term" value="P:cellular response to phosphate starvation"/>
    <property type="evidence" value="ECO:0007669"/>
    <property type="project" value="TreeGrafter"/>
</dbReference>
<evidence type="ECO:0000256" key="3">
    <source>
        <dbReference type="ARBA" id="ARBA00012438"/>
    </source>
</evidence>
<dbReference type="SUPFAM" id="SSF47384">
    <property type="entry name" value="Homodimeric domain of signal transducing histidine kinase"/>
    <property type="match status" value="1"/>
</dbReference>
<dbReference type="InterPro" id="IPR050351">
    <property type="entry name" value="BphY/WalK/GraS-like"/>
</dbReference>
<keyword evidence="9" id="KW-0902">Two-component regulatory system</keyword>
<evidence type="ECO:0000256" key="7">
    <source>
        <dbReference type="ARBA" id="ARBA00022777"/>
    </source>
</evidence>
<evidence type="ECO:0000259" key="12">
    <source>
        <dbReference type="PROSITE" id="PS50109"/>
    </source>
</evidence>
<dbReference type="InterPro" id="IPR005467">
    <property type="entry name" value="His_kinase_dom"/>
</dbReference>
<dbReference type="InterPro" id="IPR036097">
    <property type="entry name" value="HisK_dim/P_sf"/>
</dbReference>
<sequence length="336" mass="39215">MKFIDFIKDRVMLLLLQGFAMFLLAGFLYATGYPTAYGAVIFLCWLLLLLAYLAVEYYRRKRYFKQMAEVLEHVDQRYLLGELMPESFRLEDHIYQDMIRKSNKSVIERIRQIEAEQKDYREYIESWVHEIKAPITGISLMCENHRDELTRRISLENQKIENYVDMALYYARSEEVYKDYVIQETDLQEVAREVLAKNKHYLIQNGIQAEVDCRHRAFTDQKWISFILNQLVLNATKYKGDSNACIKVETQEYAHGVRLLVSDNGIGIKEEELGRIYDKGFTGSNGRTHERSTGMGLYLCRKLCGRLGIDISARSREGAGTQIILEFPVSSYLSKL</sequence>
<keyword evidence="8 11" id="KW-1133">Transmembrane helix</keyword>
<dbReference type="PRINTS" id="PR00344">
    <property type="entry name" value="BCTRLSENSOR"/>
</dbReference>
<protein>
    <recommendedName>
        <fullName evidence="3">histidine kinase</fullName>
        <ecNumber evidence="3">2.7.13.3</ecNumber>
    </recommendedName>
</protein>
<dbReference type="GO" id="GO:0004721">
    <property type="term" value="F:phosphoprotein phosphatase activity"/>
    <property type="evidence" value="ECO:0007669"/>
    <property type="project" value="TreeGrafter"/>
</dbReference>
<keyword evidence="6 11" id="KW-0812">Transmembrane</keyword>
<organism evidence="13 14">
    <name type="scientific">Clostridium scindens (strain JCM 10418 / VPI 12708)</name>
    <dbReference type="NCBI Taxonomy" id="29347"/>
    <lineage>
        <taxon>Bacteria</taxon>
        <taxon>Bacillati</taxon>
        <taxon>Bacillota</taxon>
        <taxon>Clostridia</taxon>
        <taxon>Lachnospirales</taxon>
        <taxon>Lachnospiraceae</taxon>
    </lineage>
</organism>
<dbReference type="InterPro" id="IPR003594">
    <property type="entry name" value="HATPase_dom"/>
</dbReference>
<keyword evidence="4" id="KW-1003">Cell membrane</keyword>
<keyword evidence="5" id="KW-0808">Transferase</keyword>
<evidence type="ECO:0000256" key="2">
    <source>
        <dbReference type="ARBA" id="ARBA00004651"/>
    </source>
</evidence>
<comment type="subcellular location">
    <subcellularLocation>
        <location evidence="2">Cell membrane</location>
        <topology evidence="2">Multi-pass membrane protein</topology>
    </subcellularLocation>
</comment>
<dbReference type="Gene3D" id="3.30.565.10">
    <property type="entry name" value="Histidine kinase-like ATPase, C-terminal domain"/>
    <property type="match status" value="1"/>
</dbReference>
<keyword evidence="7 13" id="KW-0418">Kinase</keyword>
<accession>A0A844F993</accession>
<dbReference type="PANTHER" id="PTHR45453:SF2">
    <property type="entry name" value="HISTIDINE KINASE"/>
    <property type="match status" value="1"/>
</dbReference>
<comment type="catalytic activity">
    <reaction evidence="1">
        <text>ATP + protein L-histidine = ADP + protein N-phospho-L-histidine.</text>
        <dbReference type="EC" id="2.7.13.3"/>
    </reaction>
</comment>
<dbReference type="PANTHER" id="PTHR45453">
    <property type="entry name" value="PHOSPHATE REGULON SENSOR PROTEIN PHOR"/>
    <property type="match status" value="1"/>
</dbReference>
<evidence type="ECO:0000256" key="5">
    <source>
        <dbReference type="ARBA" id="ARBA00022679"/>
    </source>
</evidence>
<feature type="transmembrane region" description="Helical" evidence="11">
    <location>
        <begin position="36"/>
        <end position="55"/>
    </location>
</feature>
<dbReference type="PROSITE" id="PS50109">
    <property type="entry name" value="HIS_KIN"/>
    <property type="match status" value="1"/>
</dbReference>
<keyword evidence="10 11" id="KW-0472">Membrane</keyword>
<dbReference type="Proteomes" id="UP000462363">
    <property type="component" value="Unassembled WGS sequence"/>
</dbReference>
<evidence type="ECO:0000313" key="14">
    <source>
        <dbReference type="Proteomes" id="UP000462363"/>
    </source>
</evidence>
<dbReference type="InterPro" id="IPR004358">
    <property type="entry name" value="Sig_transdc_His_kin-like_C"/>
</dbReference>
<evidence type="ECO:0000256" key="6">
    <source>
        <dbReference type="ARBA" id="ARBA00022692"/>
    </source>
</evidence>
<dbReference type="SMART" id="SM00387">
    <property type="entry name" value="HATPase_c"/>
    <property type="match status" value="1"/>
</dbReference>
<name>A0A844F993_CLOSV</name>
<evidence type="ECO:0000256" key="4">
    <source>
        <dbReference type="ARBA" id="ARBA00022475"/>
    </source>
</evidence>
<evidence type="ECO:0000256" key="9">
    <source>
        <dbReference type="ARBA" id="ARBA00023012"/>
    </source>
</evidence>
<proteinExistence type="predicted"/>
<evidence type="ECO:0000256" key="10">
    <source>
        <dbReference type="ARBA" id="ARBA00023136"/>
    </source>
</evidence>
<dbReference type="GO" id="GO:0005886">
    <property type="term" value="C:plasma membrane"/>
    <property type="evidence" value="ECO:0007669"/>
    <property type="project" value="UniProtKB-SubCell"/>
</dbReference>
<evidence type="ECO:0000313" key="13">
    <source>
        <dbReference type="EMBL" id="MSS39121.1"/>
    </source>
</evidence>
<gene>
    <name evidence="13" type="ORF">FYJ37_01820</name>
</gene>
<dbReference type="AlphaFoldDB" id="A0A844F993"/>
<reference evidence="13 14" key="1">
    <citation type="submission" date="2019-08" db="EMBL/GenBank/DDBJ databases">
        <title>In-depth cultivation of the pig gut microbiome towards novel bacterial diversity and tailored functional studies.</title>
        <authorList>
            <person name="Wylensek D."/>
            <person name="Hitch T.C.A."/>
            <person name="Clavel T."/>
        </authorList>
    </citation>
    <scope>NUCLEOTIDE SEQUENCE [LARGE SCALE GENOMIC DNA]</scope>
    <source>
        <strain evidence="13 14">BL-389-WT-3D</strain>
    </source>
</reference>
<evidence type="ECO:0000256" key="8">
    <source>
        <dbReference type="ARBA" id="ARBA00022989"/>
    </source>
</evidence>
<dbReference type="InterPro" id="IPR036890">
    <property type="entry name" value="HATPase_C_sf"/>
</dbReference>